<dbReference type="GO" id="GO:1990782">
    <property type="term" value="F:protein tyrosine kinase binding"/>
    <property type="evidence" value="ECO:0007669"/>
    <property type="project" value="TreeGrafter"/>
</dbReference>
<feature type="transmembrane region" description="Helical" evidence="2">
    <location>
        <begin position="213"/>
        <end position="236"/>
    </location>
</feature>
<evidence type="ECO:0000256" key="3">
    <source>
        <dbReference type="SAM" id="SignalP"/>
    </source>
</evidence>
<dbReference type="PANTHER" id="PTHR11422">
    <property type="entry name" value="T-CELL SURFACE GLYCOPROTEIN CD4"/>
    <property type="match status" value="1"/>
</dbReference>
<dbReference type="InterPro" id="IPR013106">
    <property type="entry name" value="Ig_V-set"/>
</dbReference>
<name>A0AAV2KCE4_KNICA</name>
<dbReference type="SMART" id="SM00406">
    <property type="entry name" value="IGv"/>
    <property type="match status" value="1"/>
</dbReference>
<keyword evidence="2" id="KW-1133">Transmembrane helix</keyword>
<keyword evidence="2" id="KW-0812">Transmembrane</keyword>
<dbReference type="GO" id="GO:0045121">
    <property type="term" value="C:membrane raft"/>
    <property type="evidence" value="ECO:0007669"/>
    <property type="project" value="TreeGrafter"/>
</dbReference>
<dbReference type="GO" id="GO:0042110">
    <property type="term" value="P:T cell activation"/>
    <property type="evidence" value="ECO:0007669"/>
    <property type="project" value="TreeGrafter"/>
</dbReference>
<feature type="compositionally biased region" description="Polar residues" evidence="1">
    <location>
        <begin position="323"/>
        <end position="335"/>
    </location>
</feature>
<evidence type="ECO:0000259" key="4">
    <source>
        <dbReference type="PROSITE" id="PS50835"/>
    </source>
</evidence>
<feature type="chain" id="PRO_5043752144" description="Ig-like domain-containing protein" evidence="3">
    <location>
        <begin position="20"/>
        <end position="335"/>
    </location>
</feature>
<dbReference type="InterPro" id="IPR003599">
    <property type="entry name" value="Ig_sub"/>
</dbReference>
<dbReference type="Proteomes" id="UP001497482">
    <property type="component" value="Chromosome 17"/>
</dbReference>
<organism evidence="5 6">
    <name type="scientific">Knipowitschia caucasica</name>
    <name type="common">Caucasian dwarf goby</name>
    <name type="synonym">Pomatoschistus caucasicus</name>
    <dbReference type="NCBI Taxonomy" id="637954"/>
    <lineage>
        <taxon>Eukaryota</taxon>
        <taxon>Metazoa</taxon>
        <taxon>Chordata</taxon>
        <taxon>Craniata</taxon>
        <taxon>Vertebrata</taxon>
        <taxon>Euteleostomi</taxon>
        <taxon>Actinopterygii</taxon>
        <taxon>Neopterygii</taxon>
        <taxon>Teleostei</taxon>
        <taxon>Neoteleostei</taxon>
        <taxon>Acanthomorphata</taxon>
        <taxon>Gobiaria</taxon>
        <taxon>Gobiiformes</taxon>
        <taxon>Gobioidei</taxon>
        <taxon>Gobiidae</taxon>
        <taxon>Gobiinae</taxon>
        <taxon>Knipowitschia</taxon>
    </lineage>
</organism>
<dbReference type="PROSITE" id="PS50835">
    <property type="entry name" value="IG_LIKE"/>
    <property type="match status" value="1"/>
</dbReference>
<dbReference type="GO" id="GO:0042289">
    <property type="term" value="F:MHC class II protein binding"/>
    <property type="evidence" value="ECO:0007669"/>
    <property type="project" value="TreeGrafter"/>
</dbReference>
<reference evidence="5 6" key="1">
    <citation type="submission" date="2024-04" db="EMBL/GenBank/DDBJ databases">
        <authorList>
            <person name="Waldvogel A.-M."/>
            <person name="Schoenle A."/>
        </authorList>
    </citation>
    <scope>NUCLEOTIDE SEQUENCE [LARGE SCALE GENOMIC DNA]</scope>
</reference>
<feature type="domain" description="Ig-like" evidence="4">
    <location>
        <begin position="31"/>
        <end position="98"/>
    </location>
</feature>
<keyword evidence="2" id="KW-0472">Membrane</keyword>
<evidence type="ECO:0000256" key="2">
    <source>
        <dbReference type="SAM" id="Phobius"/>
    </source>
</evidence>
<dbReference type="Gene3D" id="2.60.40.10">
    <property type="entry name" value="Immunoglobulins"/>
    <property type="match status" value="1"/>
</dbReference>
<protein>
    <recommendedName>
        <fullName evidence="4">Ig-like domain-containing protein</fullName>
    </recommendedName>
</protein>
<proteinExistence type="predicted"/>
<dbReference type="SUPFAM" id="SSF48726">
    <property type="entry name" value="Immunoglobulin"/>
    <property type="match status" value="1"/>
</dbReference>
<evidence type="ECO:0000256" key="1">
    <source>
        <dbReference type="SAM" id="MobiDB-lite"/>
    </source>
</evidence>
<dbReference type="Pfam" id="PF07686">
    <property type="entry name" value="V-set"/>
    <property type="match status" value="1"/>
</dbReference>
<feature type="region of interest" description="Disordered" evidence="1">
    <location>
        <begin position="298"/>
        <end position="335"/>
    </location>
</feature>
<keyword evidence="6" id="KW-1185">Reference proteome</keyword>
<gene>
    <name evidence="5" type="ORF">KC01_LOCUS15811</name>
</gene>
<sequence>MRLLSALLLLCSHLQHFQGLGVDQMLYRRAGDDVTLPCDIHRSEPNCSSVDWTNESDNFVVLSGQIRSKFSSSRYSLKTDCSLDVLNVSAADAGTYFCGSWTSWKKYESRRYVTLRVLLVDTSLTPDLATIRVSLSPSCGSGRFRWSDQDGTVLSEGVTLRTCGSSLTVQRTQYRTLTCQYEEEGRVRVSAEYRLTEAGHGQMGDPGDRWSSLLPVLVSGVLVGAVVLVAVPVLIFKIKSTKKTARSKQATDTQEGQQEAEELPDPENCLTYATITHGPERPKNQFENDTVMYSTVNFQSTAPPKARTRALQQTETHSHTEHSASYSQDQSTAAD</sequence>
<keyword evidence="3" id="KW-0732">Signal</keyword>
<dbReference type="PANTHER" id="PTHR11422:SF5">
    <property type="entry name" value="DIVERSE IMMUNOGLOBULIN DOMAIN-CONTAINING PROTEIN 1.1 ISOFORM X1-RELATED"/>
    <property type="match status" value="1"/>
</dbReference>
<dbReference type="InterPro" id="IPR007110">
    <property type="entry name" value="Ig-like_dom"/>
</dbReference>
<dbReference type="SMART" id="SM00409">
    <property type="entry name" value="IG"/>
    <property type="match status" value="1"/>
</dbReference>
<feature type="region of interest" description="Disordered" evidence="1">
    <location>
        <begin position="245"/>
        <end position="285"/>
    </location>
</feature>
<dbReference type="GO" id="GO:0070374">
    <property type="term" value="P:positive regulation of ERK1 and ERK2 cascade"/>
    <property type="evidence" value="ECO:0007669"/>
    <property type="project" value="TreeGrafter"/>
</dbReference>
<dbReference type="InterPro" id="IPR036179">
    <property type="entry name" value="Ig-like_dom_sf"/>
</dbReference>
<dbReference type="AlphaFoldDB" id="A0AAV2KCE4"/>
<feature type="signal peptide" evidence="3">
    <location>
        <begin position="1"/>
        <end position="19"/>
    </location>
</feature>
<dbReference type="GO" id="GO:0009897">
    <property type="term" value="C:external side of plasma membrane"/>
    <property type="evidence" value="ECO:0007669"/>
    <property type="project" value="TreeGrafter"/>
</dbReference>
<evidence type="ECO:0000313" key="5">
    <source>
        <dbReference type="EMBL" id="CAL1585600.1"/>
    </source>
</evidence>
<feature type="compositionally biased region" description="Polar residues" evidence="1">
    <location>
        <begin position="247"/>
        <end position="257"/>
    </location>
</feature>
<dbReference type="EMBL" id="OZ035839">
    <property type="protein sequence ID" value="CAL1585600.1"/>
    <property type="molecule type" value="Genomic_DNA"/>
</dbReference>
<dbReference type="GO" id="GO:0035723">
    <property type="term" value="P:interleukin-15-mediated signaling pathway"/>
    <property type="evidence" value="ECO:0007669"/>
    <property type="project" value="TreeGrafter"/>
</dbReference>
<dbReference type="InterPro" id="IPR013783">
    <property type="entry name" value="Ig-like_fold"/>
</dbReference>
<accession>A0AAV2KCE4</accession>
<evidence type="ECO:0000313" key="6">
    <source>
        <dbReference type="Proteomes" id="UP001497482"/>
    </source>
</evidence>